<accession>A0ACB7YQ76</accession>
<dbReference type="EMBL" id="CM037161">
    <property type="protein sequence ID" value="KAH7855786.1"/>
    <property type="molecule type" value="Genomic_DNA"/>
</dbReference>
<evidence type="ECO:0000313" key="1">
    <source>
        <dbReference type="EMBL" id="KAH7855786.1"/>
    </source>
</evidence>
<protein>
    <submittedName>
        <fullName evidence="1">Uncharacterized protein</fullName>
    </submittedName>
</protein>
<comment type="caution">
    <text evidence="1">The sequence shown here is derived from an EMBL/GenBank/DDBJ whole genome shotgun (WGS) entry which is preliminary data.</text>
</comment>
<evidence type="ECO:0000313" key="2">
    <source>
        <dbReference type="Proteomes" id="UP000828048"/>
    </source>
</evidence>
<gene>
    <name evidence="1" type="ORF">Vadar_028882</name>
</gene>
<name>A0ACB7YQ76_9ERIC</name>
<keyword evidence="2" id="KW-1185">Reference proteome</keyword>
<organism evidence="1 2">
    <name type="scientific">Vaccinium darrowii</name>
    <dbReference type="NCBI Taxonomy" id="229202"/>
    <lineage>
        <taxon>Eukaryota</taxon>
        <taxon>Viridiplantae</taxon>
        <taxon>Streptophyta</taxon>
        <taxon>Embryophyta</taxon>
        <taxon>Tracheophyta</taxon>
        <taxon>Spermatophyta</taxon>
        <taxon>Magnoliopsida</taxon>
        <taxon>eudicotyledons</taxon>
        <taxon>Gunneridae</taxon>
        <taxon>Pentapetalae</taxon>
        <taxon>asterids</taxon>
        <taxon>Ericales</taxon>
        <taxon>Ericaceae</taxon>
        <taxon>Vaccinioideae</taxon>
        <taxon>Vaccinieae</taxon>
        <taxon>Vaccinium</taxon>
    </lineage>
</organism>
<dbReference type="Proteomes" id="UP000828048">
    <property type="component" value="Chromosome 11"/>
</dbReference>
<proteinExistence type="predicted"/>
<reference evidence="1 2" key="1">
    <citation type="journal article" date="2021" name="Hortic Res">
        <title>High-quality reference genome and annotation aids understanding of berry development for evergreen blueberry (Vaccinium darrowii).</title>
        <authorList>
            <person name="Yu J."/>
            <person name="Hulse-Kemp A.M."/>
            <person name="Babiker E."/>
            <person name="Staton M."/>
        </authorList>
    </citation>
    <scope>NUCLEOTIDE SEQUENCE [LARGE SCALE GENOMIC DNA]</scope>
    <source>
        <strain evidence="2">cv. NJ 8807/NJ 8810</strain>
        <tissue evidence="1">Young leaf</tissue>
    </source>
</reference>
<sequence>MLVISQLNSDYGSGDSRMLKYLSHVLKLQEDFKKVDFWHIGRDRNAHADALTALRSACSDVGGSRTVILGDIPTPSFEPWQEDIMCVAPSGPSWMDPLVTYLRDDRLPKDPKAAHRV</sequence>